<dbReference type="SUPFAM" id="SSF50486">
    <property type="entry name" value="FMT C-terminal domain-like"/>
    <property type="match status" value="1"/>
</dbReference>
<dbReference type="PIRSF" id="PIRSF006787">
    <property type="entry name" value="Hydrgn_mat_HoxX"/>
    <property type="match status" value="1"/>
</dbReference>
<dbReference type="Pfam" id="PF00378">
    <property type="entry name" value="ECH_1"/>
    <property type="match status" value="1"/>
</dbReference>
<proteinExistence type="inferred from homology"/>
<dbReference type="PANTHER" id="PTHR43388">
    <property type="entry name" value="HYDROGENASE MATURATION FACTOR HOXX"/>
    <property type="match status" value="1"/>
</dbReference>
<dbReference type="Proteomes" id="UP000626697">
    <property type="component" value="Unassembled WGS sequence"/>
</dbReference>
<dbReference type="CDD" id="cd08650">
    <property type="entry name" value="FMT_core_HypX_N"/>
    <property type="match status" value="1"/>
</dbReference>
<dbReference type="InterPro" id="IPR001753">
    <property type="entry name" value="Enoyl-CoA_hydra/iso"/>
</dbReference>
<dbReference type="InterPro" id="IPR018376">
    <property type="entry name" value="Enoyl-CoA_hyd/isom_CS"/>
</dbReference>
<protein>
    <submittedName>
        <fullName evidence="3">Two-component system hydrogenase maturation factor HypX/HoxX</fullName>
    </submittedName>
</protein>
<evidence type="ECO:0000313" key="4">
    <source>
        <dbReference type="Proteomes" id="UP000626697"/>
    </source>
</evidence>
<dbReference type="Gene3D" id="3.90.226.10">
    <property type="entry name" value="2-enoyl-CoA Hydratase, Chain A, domain 1"/>
    <property type="match status" value="1"/>
</dbReference>
<name>A0ABR6CMU3_9BACI</name>
<dbReference type="EMBL" id="JACJHX010000004">
    <property type="protein sequence ID" value="MBA9026329.1"/>
    <property type="molecule type" value="Genomic_DNA"/>
</dbReference>
<accession>A0ABR6CMU3</accession>
<comment type="caution">
    <text evidence="3">The sequence shown here is derived from an EMBL/GenBank/DDBJ whole genome shotgun (WGS) entry which is preliminary data.</text>
</comment>
<evidence type="ECO:0000259" key="2">
    <source>
        <dbReference type="Pfam" id="PF02911"/>
    </source>
</evidence>
<dbReference type="SUPFAM" id="SSF52096">
    <property type="entry name" value="ClpP/crotonase"/>
    <property type="match status" value="1"/>
</dbReference>
<dbReference type="Pfam" id="PF02911">
    <property type="entry name" value="Formyl_trans_C"/>
    <property type="match status" value="1"/>
</dbReference>
<dbReference type="InterPro" id="IPR011034">
    <property type="entry name" value="Formyl_transferase-like_C_sf"/>
</dbReference>
<feature type="domain" description="Formyl transferase C-terminal" evidence="2">
    <location>
        <begin position="174"/>
        <end position="263"/>
    </location>
</feature>
<evidence type="ECO:0000313" key="3">
    <source>
        <dbReference type="EMBL" id="MBA9026329.1"/>
    </source>
</evidence>
<keyword evidence="4" id="KW-1185">Reference proteome</keyword>
<reference evidence="3 4" key="1">
    <citation type="submission" date="2020-08" db="EMBL/GenBank/DDBJ databases">
        <title>Genomic Encyclopedia of Type Strains, Phase IV (KMG-IV): sequencing the most valuable type-strain genomes for metagenomic binning, comparative biology and taxonomic classification.</title>
        <authorList>
            <person name="Goeker M."/>
        </authorList>
    </citation>
    <scope>NUCLEOTIDE SEQUENCE [LARGE SCALE GENOMIC DNA]</scope>
    <source>
        <strain evidence="3 4">DSM 105481</strain>
    </source>
</reference>
<dbReference type="SUPFAM" id="SSF53328">
    <property type="entry name" value="Formyltransferase"/>
    <property type="match status" value="1"/>
</dbReference>
<dbReference type="InterPro" id="IPR005793">
    <property type="entry name" value="Formyl_trans_C"/>
</dbReference>
<sequence length="559" mass="62938">MRILFITTSHNSLSQRAFVELTDRGHEVFVQLAGSEDQMIEAVTQFSPQLIIAPFLKTAIPELIWRSHVCIIVHPGIKGDRGPSSLDWAIMDDETKWGVTLLQADAEMDAGDIWSSQNFVMTKATKSNIYRHEVTQAAIKGLLDVIEKVELGTFIPEPLDYSKKEVKGTLRPTMKQMDRKIDWHETTEVIARKIRAADSNPGVLDTICGEEYYLFGVHEEDRLTGEPGEILAYRDGAICRATGDGAVWITHLKKKGEFKLPATMVLEDTLHRIKEAPLTPFDSYGGQTFREIYYEQKGQVGYLHFNFYNGAMSTDQCMRLKNALVEAKKIDIKVIVLMGGHDFWSNGIHLNTIENAESPADESWGNIHAMDDLVREILLTDSKLIVSAMQGNAGAGGVILALAADYVYARQGIVLNPHYKKMGGLYGSEYWTYLLPKRVGYDKAIELTEECLPISTTTAVSIGLLDESFGQSAQEFCTEIENIANHLSNSSDFDVLLLEKQRNRQADEAYKPLEVYRQEELEKMWVNFYGDDPSYHLARKNFVYKISCIVDSRPLIGSK</sequence>
<dbReference type="InterPro" id="IPR029045">
    <property type="entry name" value="ClpP/crotonase-like_dom_sf"/>
</dbReference>
<dbReference type="CDD" id="cd08701">
    <property type="entry name" value="FMT_C_HypX"/>
    <property type="match status" value="1"/>
</dbReference>
<comment type="similarity">
    <text evidence="1">Belongs to the enoyl-CoA hydratase/isomerase family.</text>
</comment>
<evidence type="ECO:0000256" key="1">
    <source>
        <dbReference type="RuleBase" id="RU003707"/>
    </source>
</evidence>
<dbReference type="InterPro" id="IPR036477">
    <property type="entry name" value="Formyl_transf_N_sf"/>
</dbReference>
<dbReference type="Gene3D" id="3.40.50.12230">
    <property type="match status" value="1"/>
</dbReference>
<dbReference type="InterPro" id="IPR047180">
    <property type="entry name" value="HoxX-like"/>
</dbReference>
<dbReference type="InterPro" id="IPR009188">
    <property type="entry name" value="NiFe-hyd_mat_HypX/HoxX"/>
</dbReference>
<dbReference type="CDD" id="cd06558">
    <property type="entry name" value="crotonase-like"/>
    <property type="match status" value="1"/>
</dbReference>
<gene>
    <name evidence="3" type="ORF">HNP81_001614</name>
</gene>
<dbReference type="PROSITE" id="PS00166">
    <property type="entry name" value="ENOYL_COA_HYDRATASE"/>
    <property type="match status" value="1"/>
</dbReference>
<dbReference type="PANTHER" id="PTHR43388:SF1">
    <property type="entry name" value="HYDROGENASE MATURATION FACTOR HOXX"/>
    <property type="match status" value="1"/>
</dbReference>
<dbReference type="RefSeq" id="WP_182502220.1">
    <property type="nucleotide sequence ID" value="NZ_JACJHX010000004.1"/>
</dbReference>
<organism evidence="3 4">
    <name type="scientific">Peribacillus huizhouensis</name>
    <dbReference type="NCBI Taxonomy" id="1501239"/>
    <lineage>
        <taxon>Bacteria</taxon>
        <taxon>Bacillati</taxon>
        <taxon>Bacillota</taxon>
        <taxon>Bacilli</taxon>
        <taxon>Bacillales</taxon>
        <taxon>Bacillaceae</taxon>
        <taxon>Peribacillus</taxon>
    </lineage>
</organism>